<reference evidence="2 3" key="1">
    <citation type="submission" date="2023-02" db="EMBL/GenBank/DDBJ databases">
        <title>Genome sequence of Lentisphaera profundi SAORIC-696.</title>
        <authorList>
            <person name="Kim e."/>
            <person name="Cho J.-C."/>
            <person name="Choi A."/>
            <person name="Kang I."/>
        </authorList>
    </citation>
    <scope>NUCLEOTIDE SEQUENCE [LARGE SCALE GENOMIC DNA]</scope>
    <source>
        <strain evidence="2 3">SAORIC-696</strain>
    </source>
</reference>
<name>A0ABY7VUE9_9BACT</name>
<keyword evidence="1" id="KW-0472">Membrane</keyword>
<evidence type="ECO:0000313" key="3">
    <source>
        <dbReference type="Proteomes" id="UP001214250"/>
    </source>
</evidence>
<feature type="transmembrane region" description="Helical" evidence="1">
    <location>
        <begin position="112"/>
        <end position="129"/>
    </location>
</feature>
<sequence length="546" mass="63164">MYNEKDPKPLALVILFSLFFTYLCIENYSYELSPRESTLAHITRHISEQGYFENSMLGTQTKHSPFYSWISLLLSGEKVNPFSLRFVSLISLVGIGLISFFSAKRFGGIKSAWPAFAFSISSIAVVNMATRAEEGLLTAFLMSCAWLSWYSISRKSKRWFKAWFWGIFFTSLAASVNGPHMYLFFYLPTLFMTRPTDIRKRLVMLPHLSAMSFNILIIIAIQYFLTKFASDRESAFTYFSTDVSAPQKIDFQFDEGYIKASIKFALNAMSYYLPWTFLAWTGFCEAFRLIEKNSSAGPEIFRFMRRITCVLFFAFMLYPESNAYSLLPLIFPLSVMTALHYPIYARRYGLLLNKVLRAIHLLNFIALLIIAGFAYPLLSQEMSHYQELHLSIAISFLLAGIIISILFFFKMFKRQPLWYKIIFTSMLIYFSVDSARHMRLNEFEYSKQDTAQLIHQSIKNDNELVYNFSGHELKAELFYLANKSIQVNQAFEPAQLADTIYVIGTESKPVRICTDSVRYKWQAISLPFKVKDSTLTVYRGDVIQNN</sequence>
<keyword evidence="1" id="KW-1133">Transmembrane helix</keyword>
<evidence type="ECO:0000313" key="2">
    <source>
        <dbReference type="EMBL" id="WDE96929.1"/>
    </source>
</evidence>
<feature type="transmembrane region" description="Helical" evidence="1">
    <location>
        <begin position="205"/>
        <end position="225"/>
    </location>
</feature>
<feature type="transmembrane region" description="Helical" evidence="1">
    <location>
        <begin position="12"/>
        <end position="30"/>
    </location>
</feature>
<feature type="transmembrane region" description="Helical" evidence="1">
    <location>
        <begin position="390"/>
        <end position="409"/>
    </location>
</feature>
<evidence type="ECO:0008006" key="4">
    <source>
        <dbReference type="Google" id="ProtNLM"/>
    </source>
</evidence>
<feature type="transmembrane region" description="Helical" evidence="1">
    <location>
        <begin position="416"/>
        <end position="432"/>
    </location>
</feature>
<protein>
    <recommendedName>
        <fullName evidence="4">Glycosyltransferase RgtA/B/C/D-like domain-containing protein</fullName>
    </recommendedName>
</protein>
<dbReference type="EMBL" id="CP117811">
    <property type="protein sequence ID" value="WDE96929.1"/>
    <property type="molecule type" value="Genomic_DNA"/>
</dbReference>
<proteinExistence type="predicted"/>
<feature type="transmembrane region" description="Helical" evidence="1">
    <location>
        <begin position="164"/>
        <end position="185"/>
    </location>
</feature>
<feature type="transmembrane region" description="Helical" evidence="1">
    <location>
        <begin position="355"/>
        <end position="378"/>
    </location>
</feature>
<feature type="transmembrane region" description="Helical" evidence="1">
    <location>
        <begin position="324"/>
        <end position="343"/>
    </location>
</feature>
<dbReference type="Proteomes" id="UP001214250">
    <property type="component" value="Chromosome 1"/>
</dbReference>
<feature type="transmembrane region" description="Helical" evidence="1">
    <location>
        <begin position="82"/>
        <end position="100"/>
    </location>
</feature>
<accession>A0ABY7VUE9</accession>
<evidence type="ECO:0000256" key="1">
    <source>
        <dbReference type="SAM" id="Phobius"/>
    </source>
</evidence>
<dbReference type="RefSeq" id="WP_274151015.1">
    <property type="nucleotide sequence ID" value="NZ_CP117811.1"/>
</dbReference>
<organism evidence="2 3">
    <name type="scientific">Lentisphaera profundi</name>
    <dbReference type="NCBI Taxonomy" id="1658616"/>
    <lineage>
        <taxon>Bacteria</taxon>
        <taxon>Pseudomonadati</taxon>
        <taxon>Lentisphaerota</taxon>
        <taxon>Lentisphaeria</taxon>
        <taxon>Lentisphaerales</taxon>
        <taxon>Lentisphaeraceae</taxon>
        <taxon>Lentisphaera</taxon>
    </lineage>
</organism>
<gene>
    <name evidence="2" type="ORF">PQO03_03010</name>
</gene>
<keyword evidence="1" id="KW-0812">Transmembrane</keyword>
<keyword evidence="3" id="KW-1185">Reference proteome</keyword>
<feature type="transmembrane region" description="Helical" evidence="1">
    <location>
        <begin position="135"/>
        <end position="152"/>
    </location>
</feature>